<dbReference type="AlphaFoldDB" id="A0A1I7I1R4"/>
<evidence type="ECO:0000313" key="2">
    <source>
        <dbReference type="Proteomes" id="UP000199138"/>
    </source>
</evidence>
<evidence type="ECO:0008006" key="3">
    <source>
        <dbReference type="Google" id="ProtNLM"/>
    </source>
</evidence>
<accession>A0A1I7I1R4</accession>
<organism evidence="1 2">
    <name type="scientific">Pustulibacterium marinum</name>
    <dbReference type="NCBI Taxonomy" id="1224947"/>
    <lineage>
        <taxon>Bacteria</taxon>
        <taxon>Pseudomonadati</taxon>
        <taxon>Bacteroidota</taxon>
        <taxon>Flavobacteriia</taxon>
        <taxon>Flavobacteriales</taxon>
        <taxon>Flavobacteriaceae</taxon>
        <taxon>Pustulibacterium</taxon>
    </lineage>
</organism>
<dbReference type="Proteomes" id="UP000199138">
    <property type="component" value="Unassembled WGS sequence"/>
</dbReference>
<proteinExistence type="predicted"/>
<name>A0A1I7I1R4_9FLAO</name>
<dbReference type="EMBL" id="FPBK01000012">
    <property type="protein sequence ID" value="SFU66902.1"/>
    <property type="molecule type" value="Genomic_DNA"/>
</dbReference>
<protein>
    <recommendedName>
        <fullName evidence="3">2-dehydro-3-deoxyphosphooctonate aldolase</fullName>
    </recommendedName>
</protein>
<sequence>MYIAIAILLSFHLRKYKFIATSLSYQSNQTVSIMKHLFYAGIFLFLCACSSSNKQTTTLKNSTTFRLTEISKDTNYGYSEKKPVEVGGVSEQSGPMNERRYLNALAGPNGEQISYFRAGSCCPIKSNNDPFGFGSVMLDIYRVTWEGKKDTVSIYINMYDSGELKAPVGFTIKK</sequence>
<reference evidence="1 2" key="1">
    <citation type="submission" date="2016-10" db="EMBL/GenBank/DDBJ databases">
        <authorList>
            <person name="de Groot N.N."/>
        </authorList>
    </citation>
    <scope>NUCLEOTIDE SEQUENCE [LARGE SCALE GENOMIC DNA]</scope>
    <source>
        <strain evidence="1 2">CGMCC 1.12333</strain>
    </source>
</reference>
<gene>
    <name evidence="1" type="ORF">SAMN05216480_11274</name>
</gene>
<evidence type="ECO:0000313" key="1">
    <source>
        <dbReference type="EMBL" id="SFU66902.1"/>
    </source>
</evidence>
<dbReference type="STRING" id="1224947.SAMN05216480_11274"/>
<keyword evidence="2" id="KW-1185">Reference proteome</keyword>